<sequence>SGADVNARGGNYRDALTAATRRENTEVVNILLQAGARRDLSGNEGSSGSDTTEDMGRDLFEYAYY</sequence>
<comment type="caution">
    <text evidence="1">The sequence shown here is derived from an EMBL/GenBank/DDBJ whole genome shotgun (WGS) entry which is preliminary data.</text>
</comment>
<evidence type="ECO:0000313" key="2">
    <source>
        <dbReference type="Proteomes" id="UP001144191"/>
    </source>
</evidence>
<dbReference type="InterPro" id="IPR036770">
    <property type="entry name" value="Ankyrin_rpt-contain_sf"/>
</dbReference>
<feature type="non-terminal residue" evidence="1">
    <location>
        <position position="1"/>
    </location>
</feature>
<evidence type="ECO:0008006" key="3">
    <source>
        <dbReference type="Google" id="ProtNLM"/>
    </source>
</evidence>
<dbReference type="Proteomes" id="UP001144191">
    <property type="component" value="Unassembled WGS sequence"/>
</dbReference>
<evidence type="ECO:0000313" key="1">
    <source>
        <dbReference type="EMBL" id="GLA56327.1"/>
    </source>
</evidence>
<accession>A0A9W6AGQ6</accession>
<name>A0A9W6AGQ6_ASPNG</name>
<gene>
    <name evidence="1" type="ORF">AnigIFM63604_008715</name>
</gene>
<reference evidence="1" key="1">
    <citation type="submission" date="2022-07" db="EMBL/GenBank/DDBJ databases">
        <title>Taxonomy of Aspergillus series Nigri: significant species reduction supported by multi-species coalescent approaches.</title>
        <authorList>
            <person name="Bian C."/>
            <person name="Kusuya Y."/>
            <person name="Sklenar F."/>
            <person name="D'hooge E."/>
            <person name="Yaguchi T."/>
            <person name="Takahashi H."/>
            <person name="Hubka V."/>
        </authorList>
    </citation>
    <scope>NUCLEOTIDE SEQUENCE</scope>
    <source>
        <strain evidence="1">IFM 63604</strain>
    </source>
</reference>
<organism evidence="1 2">
    <name type="scientific">Aspergillus niger</name>
    <dbReference type="NCBI Taxonomy" id="5061"/>
    <lineage>
        <taxon>Eukaryota</taxon>
        <taxon>Fungi</taxon>
        <taxon>Dikarya</taxon>
        <taxon>Ascomycota</taxon>
        <taxon>Pezizomycotina</taxon>
        <taxon>Eurotiomycetes</taxon>
        <taxon>Eurotiomycetidae</taxon>
        <taxon>Eurotiales</taxon>
        <taxon>Aspergillaceae</taxon>
        <taxon>Aspergillus</taxon>
        <taxon>Aspergillus subgen. Circumdati</taxon>
    </lineage>
</organism>
<dbReference type="SUPFAM" id="SSF48403">
    <property type="entry name" value="Ankyrin repeat"/>
    <property type="match status" value="1"/>
</dbReference>
<dbReference type="AlphaFoldDB" id="A0A9W6AGQ6"/>
<protein>
    <recommendedName>
        <fullName evidence="3">Ankyrin</fullName>
    </recommendedName>
</protein>
<dbReference type="EMBL" id="BRPB01000573">
    <property type="protein sequence ID" value="GLA56327.1"/>
    <property type="molecule type" value="Genomic_DNA"/>
</dbReference>
<proteinExistence type="predicted"/>
<dbReference type="Gene3D" id="1.25.40.20">
    <property type="entry name" value="Ankyrin repeat-containing domain"/>
    <property type="match status" value="1"/>
</dbReference>